<keyword evidence="6" id="KW-0804">Transcription</keyword>
<dbReference type="InterPro" id="IPR001789">
    <property type="entry name" value="Sig_transdc_resp-reg_receiver"/>
</dbReference>
<dbReference type="InterPro" id="IPR011006">
    <property type="entry name" value="CheY-like_superfamily"/>
</dbReference>
<organism evidence="12 13">
    <name type="scientific">Peptostreptococcus porci</name>
    <dbReference type="NCBI Taxonomy" id="2652282"/>
    <lineage>
        <taxon>Bacteria</taxon>
        <taxon>Bacillati</taxon>
        <taxon>Bacillota</taxon>
        <taxon>Clostridia</taxon>
        <taxon>Peptostreptococcales</taxon>
        <taxon>Peptostreptococcaceae</taxon>
        <taxon>Peptostreptococcus</taxon>
    </lineage>
</organism>
<dbReference type="GO" id="GO:0000156">
    <property type="term" value="F:phosphorelay response regulator activity"/>
    <property type="evidence" value="ECO:0007669"/>
    <property type="project" value="TreeGrafter"/>
</dbReference>
<dbReference type="PANTHER" id="PTHR48111">
    <property type="entry name" value="REGULATOR OF RPOS"/>
    <property type="match status" value="1"/>
</dbReference>
<dbReference type="InterPro" id="IPR001867">
    <property type="entry name" value="OmpR/PhoB-type_DNA-bd"/>
</dbReference>
<dbReference type="SMART" id="SM00862">
    <property type="entry name" value="Trans_reg_C"/>
    <property type="match status" value="1"/>
</dbReference>
<name>A0A6N7WXP1_9FIRM</name>
<evidence type="ECO:0000256" key="4">
    <source>
        <dbReference type="ARBA" id="ARBA00023015"/>
    </source>
</evidence>
<evidence type="ECO:0000256" key="7">
    <source>
        <dbReference type="ARBA" id="ARBA00024867"/>
    </source>
</evidence>
<keyword evidence="4" id="KW-0805">Transcription regulation</keyword>
<dbReference type="SUPFAM" id="SSF46894">
    <property type="entry name" value="C-terminal effector domain of the bipartite response regulators"/>
    <property type="match status" value="1"/>
</dbReference>
<dbReference type="Gene3D" id="1.10.10.10">
    <property type="entry name" value="Winged helix-like DNA-binding domain superfamily/Winged helix DNA-binding domain"/>
    <property type="match status" value="1"/>
</dbReference>
<feature type="domain" description="OmpR/PhoB-type" evidence="11">
    <location>
        <begin position="132"/>
        <end position="229"/>
    </location>
</feature>
<dbReference type="InterPro" id="IPR039420">
    <property type="entry name" value="WalR-like"/>
</dbReference>
<feature type="DNA-binding region" description="OmpR/PhoB-type" evidence="9">
    <location>
        <begin position="132"/>
        <end position="229"/>
    </location>
</feature>
<protein>
    <recommendedName>
        <fullName evidence="1">Stage 0 sporulation protein A homolog</fullName>
    </recommendedName>
</protein>
<evidence type="ECO:0000256" key="2">
    <source>
        <dbReference type="ARBA" id="ARBA00022553"/>
    </source>
</evidence>
<dbReference type="PANTHER" id="PTHR48111:SF1">
    <property type="entry name" value="TWO-COMPONENT RESPONSE REGULATOR ORR33"/>
    <property type="match status" value="1"/>
</dbReference>
<evidence type="ECO:0000256" key="3">
    <source>
        <dbReference type="ARBA" id="ARBA00023012"/>
    </source>
</evidence>
<evidence type="ECO:0000313" key="12">
    <source>
        <dbReference type="EMBL" id="MST61665.1"/>
    </source>
</evidence>
<dbReference type="CDD" id="cd00383">
    <property type="entry name" value="trans_reg_C"/>
    <property type="match status" value="1"/>
</dbReference>
<dbReference type="RefSeq" id="WP_154537062.1">
    <property type="nucleotide sequence ID" value="NZ_VUNE01000001.1"/>
</dbReference>
<dbReference type="InterPro" id="IPR036388">
    <property type="entry name" value="WH-like_DNA-bd_sf"/>
</dbReference>
<dbReference type="InterPro" id="IPR016032">
    <property type="entry name" value="Sig_transdc_resp-reg_C-effctor"/>
</dbReference>
<proteinExistence type="predicted"/>
<dbReference type="CDD" id="cd17574">
    <property type="entry name" value="REC_OmpR"/>
    <property type="match status" value="1"/>
</dbReference>
<dbReference type="GO" id="GO:0005829">
    <property type="term" value="C:cytosol"/>
    <property type="evidence" value="ECO:0007669"/>
    <property type="project" value="TreeGrafter"/>
</dbReference>
<evidence type="ECO:0000256" key="9">
    <source>
        <dbReference type="PROSITE-ProRule" id="PRU01091"/>
    </source>
</evidence>
<reference evidence="12 13" key="1">
    <citation type="submission" date="2019-08" db="EMBL/GenBank/DDBJ databases">
        <title>In-depth cultivation of the pig gut microbiome towards novel bacterial diversity and tailored functional studies.</title>
        <authorList>
            <person name="Wylensek D."/>
            <person name="Hitch T.C.A."/>
            <person name="Clavel T."/>
        </authorList>
    </citation>
    <scope>NUCLEOTIDE SEQUENCE [LARGE SCALE GENOMIC DNA]</scope>
    <source>
        <strain evidence="12 13">WCA-SAB-591-4A-A</strain>
    </source>
</reference>
<dbReference type="GO" id="GO:0006355">
    <property type="term" value="P:regulation of DNA-templated transcription"/>
    <property type="evidence" value="ECO:0007669"/>
    <property type="project" value="InterPro"/>
</dbReference>
<evidence type="ECO:0000256" key="8">
    <source>
        <dbReference type="PROSITE-ProRule" id="PRU00169"/>
    </source>
</evidence>
<evidence type="ECO:0000256" key="5">
    <source>
        <dbReference type="ARBA" id="ARBA00023125"/>
    </source>
</evidence>
<dbReference type="SMART" id="SM00448">
    <property type="entry name" value="REC"/>
    <property type="match status" value="1"/>
</dbReference>
<dbReference type="Proteomes" id="UP000440713">
    <property type="component" value="Unassembled WGS sequence"/>
</dbReference>
<dbReference type="FunFam" id="3.40.50.2300:FF:000001">
    <property type="entry name" value="DNA-binding response regulator PhoB"/>
    <property type="match status" value="1"/>
</dbReference>
<dbReference type="PROSITE" id="PS50110">
    <property type="entry name" value="RESPONSE_REGULATORY"/>
    <property type="match status" value="1"/>
</dbReference>
<comment type="function">
    <text evidence="7">May play the central regulatory role in sporulation. It may be an element of the effector pathway responsible for the activation of sporulation genes in response to nutritional stress. Spo0A may act in concert with spo0H (a sigma factor) to control the expression of some genes that are critical to the sporulation process.</text>
</comment>
<dbReference type="Gene3D" id="3.40.50.2300">
    <property type="match status" value="1"/>
</dbReference>
<dbReference type="GO" id="GO:0000976">
    <property type="term" value="F:transcription cis-regulatory region binding"/>
    <property type="evidence" value="ECO:0007669"/>
    <property type="project" value="TreeGrafter"/>
</dbReference>
<dbReference type="Pfam" id="PF00486">
    <property type="entry name" value="Trans_reg_C"/>
    <property type="match status" value="1"/>
</dbReference>
<dbReference type="EMBL" id="VUNE01000001">
    <property type="protein sequence ID" value="MST61665.1"/>
    <property type="molecule type" value="Genomic_DNA"/>
</dbReference>
<evidence type="ECO:0000259" key="11">
    <source>
        <dbReference type="PROSITE" id="PS51755"/>
    </source>
</evidence>
<evidence type="ECO:0000259" key="10">
    <source>
        <dbReference type="PROSITE" id="PS50110"/>
    </source>
</evidence>
<feature type="modified residue" description="4-aspartylphosphate" evidence="8">
    <location>
        <position position="55"/>
    </location>
</feature>
<evidence type="ECO:0000313" key="13">
    <source>
        <dbReference type="Proteomes" id="UP000440713"/>
    </source>
</evidence>
<keyword evidence="13" id="KW-1185">Reference proteome</keyword>
<dbReference type="AlphaFoldDB" id="A0A6N7WXP1"/>
<comment type="caution">
    <text evidence="12">The sequence shown here is derived from an EMBL/GenBank/DDBJ whole genome shotgun (WGS) entry which is preliminary data.</text>
</comment>
<feature type="domain" description="Response regulatory" evidence="10">
    <location>
        <begin position="6"/>
        <end position="119"/>
    </location>
</feature>
<gene>
    <name evidence="12" type="ORF">FYJ71_01580</name>
</gene>
<dbReference type="SUPFAM" id="SSF52172">
    <property type="entry name" value="CheY-like"/>
    <property type="match status" value="1"/>
</dbReference>
<dbReference type="Pfam" id="PF00072">
    <property type="entry name" value="Response_reg"/>
    <property type="match status" value="1"/>
</dbReference>
<accession>A0A6N7WXP1</accession>
<evidence type="ECO:0000256" key="1">
    <source>
        <dbReference type="ARBA" id="ARBA00018672"/>
    </source>
</evidence>
<keyword evidence="2 8" id="KW-0597">Phosphoprotein</keyword>
<keyword evidence="3" id="KW-0902">Two-component regulatory system</keyword>
<evidence type="ECO:0000256" key="6">
    <source>
        <dbReference type="ARBA" id="ARBA00023163"/>
    </source>
</evidence>
<keyword evidence="5 9" id="KW-0238">DNA-binding</keyword>
<dbReference type="PROSITE" id="PS51755">
    <property type="entry name" value="OMPR_PHOB"/>
    <property type="match status" value="1"/>
</dbReference>
<dbReference type="GO" id="GO:0032993">
    <property type="term" value="C:protein-DNA complex"/>
    <property type="evidence" value="ECO:0007669"/>
    <property type="project" value="TreeGrafter"/>
</dbReference>
<sequence>MRDRGLIYVADDELEIRELLKRFLEEAGHKVSVFENGELLLEAFERQPADLVILDVMMPGKNGYEICHILRQNSLVPIVFLTAKDNDADFIMGYTSGCDDYFTKPFSPIKLMMRVGAILKRQKLESEQYSRESILKFEDLEMDVLGKKCTILGSNVKLTKTEWDLLLYLLERKEQAVSREELLNSIWGYSVEVETRVTDDTVKRLRKKISQSKSIKIDTVWGFGFRLSKI</sequence>